<comment type="caution">
    <text evidence="2">The sequence shown here is derived from an EMBL/GenBank/DDBJ whole genome shotgun (WGS) entry which is preliminary data.</text>
</comment>
<dbReference type="InterPro" id="IPR015943">
    <property type="entry name" value="WD40/YVTN_repeat-like_dom_sf"/>
</dbReference>
<reference evidence="3" key="1">
    <citation type="journal article" date="2019" name="Int. J. Syst. Evol. Microbiol.">
        <title>The Global Catalogue of Microorganisms (GCM) 10K type strain sequencing project: providing services to taxonomists for standard genome sequencing and annotation.</title>
        <authorList>
            <consortium name="The Broad Institute Genomics Platform"/>
            <consortium name="The Broad Institute Genome Sequencing Center for Infectious Disease"/>
            <person name="Wu L."/>
            <person name="Ma J."/>
        </authorList>
    </citation>
    <scope>NUCLEOTIDE SEQUENCE [LARGE SCALE GENOMIC DNA]</scope>
    <source>
        <strain evidence="3">CCUG 62215</strain>
    </source>
</reference>
<accession>A0ABW3N792</accession>
<protein>
    <submittedName>
        <fullName evidence="2">Uncharacterized protein</fullName>
    </submittedName>
</protein>
<dbReference type="InterPro" id="IPR011047">
    <property type="entry name" value="Quinoprotein_ADH-like_sf"/>
</dbReference>
<feature type="coiled-coil region" evidence="1">
    <location>
        <begin position="264"/>
        <end position="291"/>
    </location>
</feature>
<dbReference type="SUPFAM" id="SSF50998">
    <property type="entry name" value="Quinoprotein alcohol dehydrogenase-like"/>
    <property type="match status" value="1"/>
</dbReference>
<dbReference type="EMBL" id="JBHTJL010000009">
    <property type="protein sequence ID" value="MFD1062096.1"/>
    <property type="molecule type" value="Genomic_DNA"/>
</dbReference>
<dbReference type="Proteomes" id="UP001597013">
    <property type="component" value="Unassembled WGS sequence"/>
</dbReference>
<dbReference type="Gene3D" id="2.130.10.10">
    <property type="entry name" value="YVTN repeat-like/Quinoprotein amine dehydrogenase"/>
    <property type="match status" value="1"/>
</dbReference>
<sequence>MKLRNIFIIFLFFLFSCSKRYQKEQKPEDFIPNNHTSIIKINDSFNFNKLYQNQFLNNKLNLKESSTLLNLIITNEPVFLSSTEDEMFLVTKYYDSLIKLDSTSTTKNNGLSNKGISKTIIDKDTIYHRKIDNVFIASKNLELVTSAVNNSSDDLKTFLATTNNEAHTSLILKNSKSPLFFINSTKDSLKFEAIDINTNAKGISFNGIIKSVDSSFILNAFKNTVPQKFQLSNIIPENTKTIKRIAFDDYGVFSKNLKAINRIENDSTSNLLKLTNEIAQIENEQNKAIAINFLDAEVIDTEIDINSINETYKNVSIFNFSQPDFFKKKLSPFISLNNVEFGFVFQNFVVLSSSKDFLKQIITNKLNNNSLADSKKFKNISRDIATNSSYIIYKNENGFKDYFGKNPENYNTNIVQYIYDQDFAHINGVYSRYNKRASQNSVSEDFSFKLTNSILVGPQTVKNYTTGGGDIVLQDDKNMLYQISNSGRIIWKKKIDGKVLGKIEQIDIYKNGRLQIAFATKNKLYVLDRNGKDVAPFPLKFNDAITQPLSVFDYDKRKNYRLLITQQNQLLMYDAKGNRVKGFNFKKTNNTITSQPKHFRINSKDYIVFSQGKKLEILNRQGKERIKVNETINFSDSEIFNYKNSFATKTASGQFLQVDTKGKLKLVNQNLASDSKVTASSKTLVSLTENKLRINNKTSDLDFGNYTSPQLFYLNDKIYVTTTDLQTNKVFVFDSQAKLLENFPIYGTSSATITKLNKSKDVFVITQSDNQSVIVYKIN</sequence>
<proteinExistence type="predicted"/>
<keyword evidence="1" id="KW-0175">Coiled coil</keyword>
<dbReference type="RefSeq" id="WP_386127641.1">
    <property type="nucleotide sequence ID" value="NZ_JBHTJL010000009.1"/>
</dbReference>
<evidence type="ECO:0000256" key="1">
    <source>
        <dbReference type="SAM" id="Coils"/>
    </source>
</evidence>
<evidence type="ECO:0000313" key="3">
    <source>
        <dbReference type="Proteomes" id="UP001597013"/>
    </source>
</evidence>
<organism evidence="2 3">
    <name type="scientific">Winogradskyella litorisediminis</name>
    <dbReference type="NCBI Taxonomy" id="1156618"/>
    <lineage>
        <taxon>Bacteria</taxon>
        <taxon>Pseudomonadati</taxon>
        <taxon>Bacteroidota</taxon>
        <taxon>Flavobacteriia</taxon>
        <taxon>Flavobacteriales</taxon>
        <taxon>Flavobacteriaceae</taxon>
        <taxon>Winogradskyella</taxon>
    </lineage>
</organism>
<dbReference type="PROSITE" id="PS51257">
    <property type="entry name" value="PROKAR_LIPOPROTEIN"/>
    <property type="match status" value="1"/>
</dbReference>
<name>A0ABW3N792_9FLAO</name>
<evidence type="ECO:0000313" key="2">
    <source>
        <dbReference type="EMBL" id="MFD1062096.1"/>
    </source>
</evidence>
<keyword evidence="3" id="KW-1185">Reference proteome</keyword>
<gene>
    <name evidence="2" type="ORF">ACFQ1Q_02465</name>
</gene>